<dbReference type="Pfam" id="PF00982">
    <property type="entry name" value="Glyco_transf_20"/>
    <property type="match status" value="1"/>
</dbReference>
<keyword evidence="3" id="KW-1185">Reference proteome</keyword>
<comment type="similarity">
    <text evidence="1">Belongs to the glycosyltransferase 20 family.</text>
</comment>
<gene>
    <name evidence="2" type="ORF">JIP62_12080</name>
</gene>
<organism evidence="2 3">
    <name type="scientific">Brevundimonas vitisensis</name>
    <dbReference type="NCBI Taxonomy" id="2800818"/>
    <lineage>
        <taxon>Bacteria</taxon>
        <taxon>Pseudomonadati</taxon>
        <taxon>Pseudomonadota</taxon>
        <taxon>Alphaproteobacteria</taxon>
        <taxon>Caulobacterales</taxon>
        <taxon>Caulobacteraceae</taxon>
        <taxon>Brevundimonas</taxon>
    </lineage>
</organism>
<sequence>MSRLIVVSNRVSAPKDPAAGSAGGLAMALSAALRTYDGLWFGWSGETIETFTGEAKIEDRAGVTVALVDLEPQDVDEYYNGYANKTLWPLFHHRLDLTAYERSYGEGYERVNQRFAEVLAPMLEPDDIIWVHDYHLIPMARDLRRLGVTNRIGFFLHTPWPVRQLLVTLPHHRRLVESLFAYDLIGFQTEEWLDLFRDYVISEARGELAGDNGLEAFGRKVCVGVYPIGIDVEDFMGARDSPAGLRTYDRMAASSAFRSMMVGVDRLDYSKGLEERMLGYEQFLHDNAELRGDVFLVQVTPISRDDVDTYQDIRARLDALAGRINGEYADMDWQPIRYLNRGYRRDQLAGIYRAARVGLVTPLRDGMNLVAKEYVAAQNPDDPGVLILSRFAGAAEQMGEALLVNPFSREELSDAIKTALTMPREERIRKWTALMKVVRDTDVAIWRDDFVQALRSIEVADDGDRPLHHQPRADAA</sequence>
<dbReference type="PANTHER" id="PTHR10788">
    <property type="entry name" value="TREHALOSE-6-PHOSPHATE SYNTHASE"/>
    <property type="match status" value="1"/>
</dbReference>
<evidence type="ECO:0000313" key="2">
    <source>
        <dbReference type="EMBL" id="QQQ18044.1"/>
    </source>
</evidence>
<proteinExistence type="inferred from homology"/>
<evidence type="ECO:0000256" key="1">
    <source>
        <dbReference type="ARBA" id="ARBA00008799"/>
    </source>
</evidence>
<dbReference type="CDD" id="cd03788">
    <property type="entry name" value="GT20_TPS"/>
    <property type="match status" value="1"/>
</dbReference>
<dbReference type="PANTHER" id="PTHR10788:SF106">
    <property type="entry name" value="BCDNA.GH08860"/>
    <property type="match status" value="1"/>
</dbReference>
<evidence type="ECO:0000313" key="3">
    <source>
        <dbReference type="Proteomes" id="UP000595448"/>
    </source>
</evidence>
<dbReference type="InterPro" id="IPR001830">
    <property type="entry name" value="Glyco_trans_20"/>
</dbReference>
<dbReference type="RefSeq" id="WP_201102419.1">
    <property type="nucleotide sequence ID" value="NZ_CP067977.1"/>
</dbReference>
<accession>A0ABX7BPJ4</accession>
<dbReference type="Gene3D" id="3.40.50.2000">
    <property type="entry name" value="Glycogen Phosphorylase B"/>
    <property type="match status" value="2"/>
</dbReference>
<dbReference type="EMBL" id="CP067977">
    <property type="protein sequence ID" value="QQQ18044.1"/>
    <property type="molecule type" value="Genomic_DNA"/>
</dbReference>
<protein>
    <submittedName>
        <fullName evidence="2">Trehalose-6-phosphate synthase</fullName>
    </submittedName>
</protein>
<name>A0ABX7BPJ4_9CAUL</name>
<dbReference type="SUPFAM" id="SSF53756">
    <property type="entry name" value="UDP-Glycosyltransferase/glycogen phosphorylase"/>
    <property type="match status" value="1"/>
</dbReference>
<dbReference type="Proteomes" id="UP000595448">
    <property type="component" value="Chromosome"/>
</dbReference>
<reference evidence="2 3" key="1">
    <citation type="submission" date="2021-01" db="EMBL/GenBank/DDBJ databases">
        <title>Brevundimonas vitis sp. nov., an bacterium isolated from grape (Vitis vinifera).</title>
        <authorList>
            <person name="Jiang L."/>
            <person name="Lee J."/>
        </authorList>
    </citation>
    <scope>NUCLEOTIDE SEQUENCE [LARGE SCALE GENOMIC DNA]</scope>
    <source>
        <strain evidence="2 3">GRTSA-9</strain>
    </source>
</reference>